<dbReference type="Gene3D" id="2.60.40.10">
    <property type="entry name" value="Immunoglobulins"/>
    <property type="match status" value="1"/>
</dbReference>
<proteinExistence type="predicted"/>
<keyword evidence="5" id="KW-1185">Reference proteome</keyword>
<dbReference type="InterPro" id="IPR013783">
    <property type="entry name" value="Ig-like_fold"/>
</dbReference>
<feature type="region of interest" description="Disordered" evidence="2">
    <location>
        <begin position="131"/>
        <end position="153"/>
    </location>
</feature>
<dbReference type="PANTHER" id="PTHR21261:SF15">
    <property type="entry name" value="BEATEN PATH IIIA, ISOFORM D-RELATED"/>
    <property type="match status" value="1"/>
</dbReference>
<dbReference type="EMBL" id="CP092864">
    <property type="protein sequence ID" value="UYV64147.1"/>
    <property type="molecule type" value="Genomic_DNA"/>
</dbReference>
<name>A0ABY6K6G8_9ARAC</name>
<evidence type="ECO:0000313" key="4">
    <source>
        <dbReference type="EMBL" id="UYV64147.1"/>
    </source>
</evidence>
<dbReference type="PROSITE" id="PS50835">
    <property type="entry name" value="IG_LIKE"/>
    <property type="match status" value="1"/>
</dbReference>
<feature type="domain" description="Ig-like" evidence="3">
    <location>
        <begin position="36"/>
        <end position="134"/>
    </location>
</feature>
<dbReference type="Pfam" id="PF08205">
    <property type="entry name" value="C2-set_2"/>
    <property type="match status" value="1"/>
</dbReference>
<evidence type="ECO:0000256" key="1">
    <source>
        <dbReference type="ARBA" id="ARBA00023157"/>
    </source>
</evidence>
<evidence type="ECO:0000259" key="3">
    <source>
        <dbReference type="PROSITE" id="PS50835"/>
    </source>
</evidence>
<accession>A0ABY6K6G8</accession>
<organism evidence="4 5">
    <name type="scientific">Cordylochernes scorpioides</name>
    <dbReference type="NCBI Taxonomy" id="51811"/>
    <lineage>
        <taxon>Eukaryota</taxon>
        <taxon>Metazoa</taxon>
        <taxon>Ecdysozoa</taxon>
        <taxon>Arthropoda</taxon>
        <taxon>Chelicerata</taxon>
        <taxon>Arachnida</taxon>
        <taxon>Pseudoscorpiones</taxon>
        <taxon>Cheliferoidea</taxon>
        <taxon>Chernetidae</taxon>
        <taxon>Cordylochernes</taxon>
    </lineage>
</organism>
<evidence type="ECO:0000313" key="5">
    <source>
        <dbReference type="Proteomes" id="UP001235939"/>
    </source>
</evidence>
<dbReference type="InterPro" id="IPR036179">
    <property type="entry name" value="Ig-like_dom_sf"/>
</dbReference>
<keyword evidence="1" id="KW-1015">Disulfide bond</keyword>
<evidence type="ECO:0000256" key="2">
    <source>
        <dbReference type="SAM" id="MobiDB-lite"/>
    </source>
</evidence>
<protein>
    <recommendedName>
        <fullName evidence="3">Ig-like domain-containing protein</fullName>
    </recommendedName>
</protein>
<dbReference type="InterPro" id="IPR007110">
    <property type="entry name" value="Ig-like_dom"/>
</dbReference>
<dbReference type="PANTHER" id="PTHR21261">
    <property type="entry name" value="BEAT PROTEIN"/>
    <property type="match status" value="1"/>
</dbReference>
<sequence>MRLNFSMSHCIYIRHGIELVSRTVFRCGPVLPTEGPKITGGQTEYQIGDQVSVNCTSAKSKPASTLRWYINDKLAGAEYETEYSTTLHSDGLETSSLELRFVVTTRHLQDGNMRLRCTATISQVYTMSNEERVSGGRQQTSGLHISENMSRDS</sequence>
<dbReference type="SUPFAM" id="SSF48726">
    <property type="entry name" value="Immunoglobulin"/>
    <property type="match status" value="1"/>
</dbReference>
<gene>
    <name evidence="4" type="ORF">LAZ67_2006733</name>
</gene>
<reference evidence="4 5" key="1">
    <citation type="submission" date="2022-01" db="EMBL/GenBank/DDBJ databases">
        <title>A chromosomal length assembly of Cordylochernes scorpioides.</title>
        <authorList>
            <person name="Zeh D."/>
            <person name="Zeh J."/>
        </authorList>
    </citation>
    <scope>NUCLEOTIDE SEQUENCE [LARGE SCALE GENOMIC DNA]</scope>
    <source>
        <strain evidence="4">IN4F17</strain>
        <tissue evidence="4">Whole Body</tissue>
    </source>
</reference>
<dbReference type="Proteomes" id="UP001235939">
    <property type="component" value="Chromosome 02"/>
</dbReference>
<dbReference type="InterPro" id="IPR013162">
    <property type="entry name" value="CD80_C2-set"/>
</dbReference>